<dbReference type="SUPFAM" id="SSF53774">
    <property type="entry name" value="Glutaminase/Asparaginase"/>
    <property type="match status" value="1"/>
</dbReference>
<evidence type="ECO:0000259" key="7">
    <source>
        <dbReference type="Pfam" id="PF17763"/>
    </source>
</evidence>
<dbReference type="InterPro" id="IPR040919">
    <property type="entry name" value="Asparaginase_C"/>
</dbReference>
<dbReference type="PRINTS" id="PR00139">
    <property type="entry name" value="ASNGLNASE"/>
</dbReference>
<dbReference type="Gene3D" id="3.40.50.1170">
    <property type="entry name" value="L-asparaginase, N-terminal domain"/>
    <property type="match status" value="1"/>
</dbReference>
<sequence>MQPHVRIVSTGGTIASTSSGDDESGSTPSVSGDDLVEAVPELADHASIDVDDVCQVSGFQMAFETAGGIVDAIERGAAEGAAGVVVTHGTDTMAESAYYADLALETDVPVVFTGAQRPFDQLGTDGPTNLLLAVRAAAHDRFRAGGGSYLAFNDAVHAARWVVKSHTSKLETFASPTAGPIAELTPNGLRFLREPGRYSRPIPGARIDPDVRVDIVTNAMGVDGRQIRCALESNDTGSNGADSDGTDSDGSVDAIVVAGTGLGNTTGELGAALEEAIDRGVPVVLTSRCHAGTTAGRYGGPGGGRTLLEAGAVSGGDLPAWKARLRTALVLSTLEGGEEQDAIDRVAAAFDGVDSVA</sequence>
<dbReference type="PIRSF" id="PIRSF500176">
    <property type="entry name" value="L_ASNase"/>
    <property type="match status" value="1"/>
</dbReference>
<dbReference type="PANTHER" id="PTHR11707">
    <property type="entry name" value="L-ASPARAGINASE"/>
    <property type="match status" value="1"/>
</dbReference>
<evidence type="ECO:0000256" key="1">
    <source>
        <dbReference type="ARBA" id="ARBA00010518"/>
    </source>
</evidence>
<dbReference type="GO" id="GO:0006528">
    <property type="term" value="P:asparagine metabolic process"/>
    <property type="evidence" value="ECO:0007669"/>
    <property type="project" value="InterPro"/>
</dbReference>
<comment type="similarity">
    <text evidence="1">Belongs to the asparaginase 1 family.</text>
</comment>
<feature type="active site" evidence="3">
    <location>
        <position position="13"/>
    </location>
</feature>
<dbReference type="RefSeq" id="WP_207290500.1">
    <property type="nucleotide sequence ID" value="NZ_CP071462.1"/>
</dbReference>
<dbReference type="InterPro" id="IPR004550">
    <property type="entry name" value="AsnASE_II"/>
</dbReference>
<evidence type="ECO:0000256" key="5">
    <source>
        <dbReference type="SAM" id="MobiDB-lite"/>
    </source>
</evidence>
<dbReference type="CDD" id="cd08964">
    <property type="entry name" value="L-asparaginase_II"/>
    <property type="match status" value="1"/>
</dbReference>
<dbReference type="GeneID" id="63187127"/>
<dbReference type="InterPro" id="IPR020827">
    <property type="entry name" value="Asparaginase/glutaminase_AS1"/>
</dbReference>
<evidence type="ECO:0000259" key="6">
    <source>
        <dbReference type="Pfam" id="PF00710"/>
    </source>
</evidence>
<dbReference type="InterPro" id="IPR027473">
    <property type="entry name" value="L-asparaginase_C"/>
</dbReference>
<dbReference type="AlphaFoldDB" id="A0A8A2VGZ8"/>
<organism evidence="8 9">
    <name type="scientific">Haloterrigena alkaliphila</name>
    <dbReference type="NCBI Taxonomy" id="2816475"/>
    <lineage>
        <taxon>Archaea</taxon>
        <taxon>Methanobacteriati</taxon>
        <taxon>Methanobacteriota</taxon>
        <taxon>Stenosarchaea group</taxon>
        <taxon>Halobacteria</taxon>
        <taxon>Halobacteriales</taxon>
        <taxon>Natrialbaceae</taxon>
        <taxon>Haloterrigena</taxon>
    </lineage>
</organism>
<feature type="compositionally biased region" description="Low complexity" evidence="5">
    <location>
        <begin position="9"/>
        <end position="29"/>
    </location>
</feature>
<name>A0A8A2VGZ8_9EURY</name>
<dbReference type="Proteomes" id="UP000663203">
    <property type="component" value="Chromosome"/>
</dbReference>
<evidence type="ECO:0000256" key="3">
    <source>
        <dbReference type="PROSITE-ProRule" id="PRU10099"/>
    </source>
</evidence>
<dbReference type="InterPro" id="IPR037152">
    <property type="entry name" value="L-asparaginase_N_sf"/>
</dbReference>
<feature type="domain" description="L-asparaginase N-terminal" evidence="6">
    <location>
        <begin position="5"/>
        <end position="194"/>
    </location>
</feature>
<protein>
    <submittedName>
        <fullName evidence="8">Asparaginase</fullName>
    </submittedName>
</protein>
<proteinExistence type="inferred from homology"/>
<evidence type="ECO:0000313" key="9">
    <source>
        <dbReference type="Proteomes" id="UP000663203"/>
    </source>
</evidence>
<reference evidence="8 9" key="1">
    <citation type="submission" date="2021-03" db="EMBL/GenBank/DDBJ databases">
        <title>Haloterrigena longa sp. nov. and Haloterrigena limicola sp. nov., extremely halophilic archaea isolated from a salt lake.</title>
        <authorList>
            <person name="Henglin C."/>
        </authorList>
    </citation>
    <scope>NUCLEOTIDE SEQUENCE [LARGE SCALE GENOMIC DNA]</scope>
    <source>
        <strain evidence="8 9">KZCA68</strain>
    </source>
</reference>
<dbReference type="PANTHER" id="PTHR11707:SF28">
    <property type="entry name" value="60 KDA LYSOPHOSPHOLIPASE"/>
    <property type="match status" value="1"/>
</dbReference>
<dbReference type="PIRSF" id="PIRSF001220">
    <property type="entry name" value="L-ASNase_gatD"/>
    <property type="match status" value="1"/>
</dbReference>
<dbReference type="InterPro" id="IPR036152">
    <property type="entry name" value="Asp/glu_Ase-like_sf"/>
</dbReference>
<dbReference type="SFLD" id="SFLDS00057">
    <property type="entry name" value="Glutaminase/Asparaginase"/>
    <property type="match status" value="1"/>
</dbReference>
<dbReference type="SMART" id="SM00870">
    <property type="entry name" value="Asparaginase"/>
    <property type="match status" value="1"/>
</dbReference>
<gene>
    <name evidence="8" type="ORF">J0X25_07440</name>
</gene>
<dbReference type="Gene3D" id="3.40.50.40">
    <property type="match status" value="1"/>
</dbReference>
<dbReference type="InterPro" id="IPR006034">
    <property type="entry name" value="Asparaginase/glutaminase-like"/>
</dbReference>
<dbReference type="Pfam" id="PF00710">
    <property type="entry name" value="Asparaginase"/>
    <property type="match status" value="1"/>
</dbReference>
<dbReference type="InterPro" id="IPR027474">
    <property type="entry name" value="L-asparaginase_N"/>
</dbReference>
<evidence type="ECO:0000313" key="8">
    <source>
        <dbReference type="EMBL" id="QSX00782.1"/>
    </source>
</evidence>
<dbReference type="Pfam" id="PF17763">
    <property type="entry name" value="Asparaginase_C"/>
    <property type="match status" value="1"/>
</dbReference>
<dbReference type="PROSITE" id="PS00144">
    <property type="entry name" value="ASN_GLN_ASE_1"/>
    <property type="match status" value="1"/>
</dbReference>
<feature type="domain" description="Asparaginase/glutaminase C-terminal" evidence="7">
    <location>
        <begin position="212"/>
        <end position="333"/>
    </location>
</feature>
<dbReference type="PROSITE" id="PS00917">
    <property type="entry name" value="ASN_GLN_ASE_2"/>
    <property type="match status" value="1"/>
</dbReference>
<dbReference type="InterPro" id="IPR027475">
    <property type="entry name" value="Asparaginase/glutaminase_AS2"/>
</dbReference>
<dbReference type="EMBL" id="CP071462">
    <property type="protein sequence ID" value="QSX00782.1"/>
    <property type="molecule type" value="Genomic_DNA"/>
</dbReference>
<evidence type="ECO:0000256" key="2">
    <source>
        <dbReference type="ARBA" id="ARBA00022801"/>
    </source>
</evidence>
<feature type="region of interest" description="Disordered" evidence="5">
    <location>
        <begin position="1"/>
        <end position="33"/>
    </location>
</feature>
<dbReference type="GO" id="GO:0004067">
    <property type="term" value="F:asparaginase activity"/>
    <property type="evidence" value="ECO:0007669"/>
    <property type="project" value="UniProtKB-UniRule"/>
</dbReference>
<keyword evidence="9" id="KW-1185">Reference proteome</keyword>
<accession>A0A8A2VGZ8</accession>
<keyword evidence="2" id="KW-0378">Hydrolase</keyword>
<dbReference type="KEGG" id="hakz:J0X25_07440"/>
<dbReference type="PROSITE" id="PS51732">
    <property type="entry name" value="ASN_GLN_ASE_3"/>
    <property type="match status" value="1"/>
</dbReference>
<evidence type="ECO:0000256" key="4">
    <source>
        <dbReference type="PROSITE-ProRule" id="PRU10100"/>
    </source>
</evidence>
<feature type="active site" evidence="4">
    <location>
        <position position="90"/>
    </location>
</feature>